<evidence type="ECO:0000313" key="3">
    <source>
        <dbReference type="Proteomes" id="UP000308953"/>
    </source>
</evidence>
<evidence type="ECO:0000313" key="2">
    <source>
        <dbReference type="EMBL" id="THX38309.1"/>
    </source>
</evidence>
<feature type="region of interest" description="Disordered" evidence="1">
    <location>
        <begin position="1"/>
        <end position="23"/>
    </location>
</feature>
<feature type="compositionally biased region" description="Low complexity" evidence="1">
    <location>
        <begin position="325"/>
        <end position="337"/>
    </location>
</feature>
<evidence type="ECO:0000256" key="1">
    <source>
        <dbReference type="SAM" id="MobiDB-lite"/>
    </source>
</evidence>
<comment type="caution">
    <text evidence="2">The sequence shown here is derived from an EMBL/GenBank/DDBJ whole genome shotgun (WGS) entry which is preliminary data.</text>
</comment>
<gene>
    <name evidence="2" type="ORF">D6D10_05195</name>
</gene>
<feature type="region of interest" description="Disordered" evidence="1">
    <location>
        <begin position="317"/>
        <end position="339"/>
    </location>
</feature>
<reference evidence="2 3" key="1">
    <citation type="submission" date="2018-10" db="EMBL/GenBank/DDBJ databases">
        <title>Fifty Aureobasidium pullulans genomes reveal a recombining polyextremotolerant generalist.</title>
        <authorList>
            <person name="Gostincar C."/>
            <person name="Turk M."/>
            <person name="Zajc J."/>
            <person name="Gunde-Cimerman N."/>
        </authorList>
    </citation>
    <scope>NUCLEOTIDE SEQUENCE [LARGE SCALE GENOMIC DNA]</scope>
    <source>
        <strain evidence="2 3">EXF-9785</strain>
    </source>
</reference>
<dbReference type="AlphaFoldDB" id="A0A4S9EUC5"/>
<name>A0A4S9EUC5_AURPU</name>
<proteinExistence type="predicted"/>
<sequence length="503" mass="56844">MSAKSMSAHDTTDSATSTHLPSTAHMEVDMADLPIDEGKCVKIVHLSGPIRIIMEIDECEKLKLGTTEQFLPLSDDKKFRVVCLSGPIKILLPSEHHDAIQPVAAGGSDHDTELSNAHTLPTDEDKPSVKNFDCNNPDNTLSPLCPYTPGNEILLKTAENGQTIKAEIIKYFPATLSCCMVIRFVDPPVFNNTSECVLKLFDRRFSAQQREECEAGAWSPQLEKEYQSFVRCGDAEEYFGYWNAQKENFDDWSVAYVRNSRRWSAAKWEAYLQWMSTSMYEVEKKAYEHMIDLQGEDVPKMFGEVVLDQSAGSLSVDDIDEGNLNQTQDDSTSISSIDPDDNPHIVSIPGLLLQNANGFHLTDLHEHLPYEHWQSTVDSAIAVLHRIQECGILNCDLNTRSFMVDPLTRKIMMIDFGIVSFRGDAESEREWEMLQACEDEEGAVGLVMQGYLKERGGGKIIYKPSERTWRLGWRFRQEAGENEGGTEEEDAYVEKHKDFVFEE</sequence>
<dbReference type="SUPFAM" id="SSF56112">
    <property type="entry name" value="Protein kinase-like (PK-like)"/>
    <property type="match status" value="1"/>
</dbReference>
<feature type="compositionally biased region" description="Low complexity" evidence="1">
    <location>
        <begin position="1"/>
        <end position="19"/>
    </location>
</feature>
<dbReference type="Proteomes" id="UP000308953">
    <property type="component" value="Unassembled WGS sequence"/>
</dbReference>
<accession>A0A4S9EUC5</accession>
<organism evidence="2 3">
    <name type="scientific">Aureobasidium pullulans</name>
    <name type="common">Black yeast</name>
    <name type="synonym">Pullularia pullulans</name>
    <dbReference type="NCBI Taxonomy" id="5580"/>
    <lineage>
        <taxon>Eukaryota</taxon>
        <taxon>Fungi</taxon>
        <taxon>Dikarya</taxon>
        <taxon>Ascomycota</taxon>
        <taxon>Pezizomycotina</taxon>
        <taxon>Dothideomycetes</taxon>
        <taxon>Dothideomycetidae</taxon>
        <taxon>Dothideales</taxon>
        <taxon>Saccotheciaceae</taxon>
        <taxon>Aureobasidium</taxon>
    </lineage>
</organism>
<evidence type="ECO:0008006" key="4">
    <source>
        <dbReference type="Google" id="ProtNLM"/>
    </source>
</evidence>
<protein>
    <recommendedName>
        <fullName evidence="4">Protein kinase domain-containing protein</fullName>
    </recommendedName>
</protein>
<feature type="region of interest" description="Disordered" evidence="1">
    <location>
        <begin position="105"/>
        <end position="128"/>
    </location>
</feature>
<dbReference type="InterPro" id="IPR011009">
    <property type="entry name" value="Kinase-like_dom_sf"/>
</dbReference>
<dbReference type="EMBL" id="QZAV01000103">
    <property type="protein sequence ID" value="THX38309.1"/>
    <property type="molecule type" value="Genomic_DNA"/>
</dbReference>